<evidence type="ECO:0000313" key="4">
    <source>
        <dbReference type="Proteomes" id="UP000053647"/>
    </source>
</evidence>
<keyword evidence="4" id="KW-1185">Reference proteome</keyword>
<feature type="transmembrane region" description="Helical" evidence="2">
    <location>
        <begin position="161"/>
        <end position="182"/>
    </location>
</feature>
<dbReference type="HOGENOM" id="CLU_025274_1_1_1"/>
<proteinExistence type="predicted"/>
<dbReference type="Proteomes" id="UP000053647">
    <property type="component" value="Unassembled WGS sequence"/>
</dbReference>
<feature type="transmembrane region" description="Helical" evidence="2">
    <location>
        <begin position="188"/>
        <end position="211"/>
    </location>
</feature>
<feature type="transmembrane region" description="Helical" evidence="2">
    <location>
        <begin position="287"/>
        <end position="306"/>
    </location>
</feature>
<dbReference type="EMBL" id="KN820605">
    <property type="protein sequence ID" value="KIJ05954.1"/>
    <property type="molecule type" value="Genomic_DNA"/>
</dbReference>
<evidence type="ECO:0000313" key="3">
    <source>
        <dbReference type="EMBL" id="KIJ05954.1"/>
    </source>
</evidence>
<evidence type="ECO:0000256" key="2">
    <source>
        <dbReference type="SAM" id="Phobius"/>
    </source>
</evidence>
<name>A0A0C9SMC9_PAXIN</name>
<dbReference type="AlphaFoldDB" id="A0A0C9SMC9"/>
<accession>A0A0C9SMC9</accession>
<keyword evidence="2" id="KW-0472">Membrane</keyword>
<organism evidence="3 4">
    <name type="scientific">Paxillus involutus ATCC 200175</name>
    <dbReference type="NCBI Taxonomy" id="664439"/>
    <lineage>
        <taxon>Eukaryota</taxon>
        <taxon>Fungi</taxon>
        <taxon>Dikarya</taxon>
        <taxon>Basidiomycota</taxon>
        <taxon>Agaricomycotina</taxon>
        <taxon>Agaricomycetes</taxon>
        <taxon>Agaricomycetidae</taxon>
        <taxon>Boletales</taxon>
        <taxon>Paxilineae</taxon>
        <taxon>Paxillaceae</taxon>
        <taxon>Paxillus</taxon>
    </lineage>
</organism>
<evidence type="ECO:0000256" key="1">
    <source>
        <dbReference type="SAM" id="MobiDB-lite"/>
    </source>
</evidence>
<feature type="compositionally biased region" description="Basic and acidic residues" evidence="1">
    <location>
        <begin position="430"/>
        <end position="443"/>
    </location>
</feature>
<sequence>MPPLLTEPLYSAHFRLDASGVAGFFGGDEAISAMATAHLYRGRRWFGWYNSPGSYTVAKRYGQLANSRWWNAVFPGVNEEPATTFGLDGKKGPKYIAAYSGTVIEQTGHIASLLESRTKEIKEKTVVETRKTTPTTVTVVEVKNVIVADDLDVPMMSLKHALLACFPIVVSVATCVTCAAFHEWYSFSLILLGIMANGLSCFVFGSAQVVLKTPHPDANSPPGDGIFVTNHGIIVLKGEERDVNAITKGVFVLKMRGGPEYRAVGLCSLLLVAQFVLQLLLIPQAALFGQVMFVSSLAASWMYTLYLSSLEKDKLQAELLFATLEKPQMTKFKLKNRTAAAVFASLILADRPPDSHRKPDSRKILNSIIPNDTEMWRVWRQRVVQQLDLEGVKKFDLLDCNSIEFSLVEEDKALLATLLHDAQQAYDGYKEFSPSRESREKDPVSTGSNALEVPTVGVDLAELEDSIGLQLLFHTPPPASPSVPN</sequence>
<dbReference type="OrthoDB" id="2366471at2759"/>
<keyword evidence="2" id="KW-1133">Transmembrane helix</keyword>
<protein>
    <submittedName>
        <fullName evidence="3">Uncharacterized protein</fullName>
    </submittedName>
</protein>
<gene>
    <name evidence="3" type="ORF">PAXINDRAFT_103571</name>
</gene>
<reference evidence="3 4" key="1">
    <citation type="submission" date="2014-06" db="EMBL/GenBank/DDBJ databases">
        <authorList>
            <consortium name="DOE Joint Genome Institute"/>
            <person name="Kuo A."/>
            <person name="Kohler A."/>
            <person name="Nagy L.G."/>
            <person name="Floudas D."/>
            <person name="Copeland A."/>
            <person name="Barry K.W."/>
            <person name="Cichocki N."/>
            <person name="Veneault-Fourrey C."/>
            <person name="LaButti K."/>
            <person name="Lindquist E.A."/>
            <person name="Lipzen A."/>
            <person name="Lundell T."/>
            <person name="Morin E."/>
            <person name="Murat C."/>
            <person name="Sun H."/>
            <person name="Tunlid A."/>
            <person name="Henrissat B."/>
            <person name="Grigoriev I.V."/>
            <person name="Hibbett D.S."/>
            <person name="Martin F."/>
            <person name="Nordberg H.P."/>
            <person name="Cantor M.N."/>
            <person name="Hua S.X."/>
        </authorList>
    </citation>
    <scope>NUCLEOTIDE SEQUENCE [LARGE SCALE GENOMIC DNA]</scope>
    <source>
        <strain evidence="3 4">ATCC 200175</strain>
    </source>
</reference>
<feature type="transmembrane region" description="Helical" evidence="2">
    <location>
        <begin position="263"/>
        <end position="281"/>
    </location>
</feature>
<keyword evidence="2" id="KW-0812">Transmembrane</keyword>
<feature type="region of interest" description="Disordered" evidence="1">
    <location>
        <begin position="430"/>
        <end position="451"/>
    </location>
</feature>
<reference evidence="4" key="2">
    <citation type="submission" date="2015-01" db="EMBL/GenBank/DDBJ databases">
        <title>Evolutionary Origins and Diversification of the Mycorrhizal Mutualists.</title>
        <authorList>
            <consortium name="DOE Joint Genome Institute"/>
            <consortium name="Mycorrhizal Genomics Consortium"/>
            <person name="Kohler A."/>
            <person name="Kuo A."/>
            <person name="Nagy L.G."/>
            <person name="Floudas D."/>
            <person name="Copeland A."/>
            <person name="Barry K.W."/>
            <person name="Cichocki N."/>
            <person name="Veneault-Fourrey C."/>
            <person name="LaButti K."/>
            <person name="Lindquist E.A."/>
            <person name="Lipzen A."/>
            <person name="Lundell T."/>
            <person name="Morin E."/>
            <person name="Murat C."/>
            <person name="Riley R."/>
            <person name="Ohm R."/>
            <person name="Sun H."/>
            <person name="Tunlid A."/>
            <person name="Henrissat B."/>
            <person name="Grigoriev I.V."/>
            <person name="Hibbett D.S."/>
            <person name="Martin F."/>
        </authorList>
    </citation>
    <scope>NUCLEOTIDE SEQUENCE [LARGE SCALE GENOMIC DNA]</scope>
    <source>
        <strain evidence="4">ATCC 200175</strain>
    </source>
</reference>